<sequence>MSFETEVIPLFIGGVTVVSVLELFFGLMLLRRRRDVRKLFAGHVISMALGFFFLTRSLFANWLDIQYGIASISNSVNIGLFGLLWMVSVGFVVAMVGRLTREREA</sequence>
<proteinExistence type="predicted"/>
<organism evidence="2 3">
    <name type="scientific">Pusillibacter faecalis</name>
    <dbReference type="NCBI Taxonomy" id="2714358"/>
    <lineage>
        <taxon>Bacteria</taxon>
        <taxon>Bacillati</taxon>
        <taxon>Bacillota</taxon>
        <taxon>Clostridia</taxon>
        <taxon>Eubacteriales</taxon>
        <taxon>Oscillospiraceae</taxon>
        <taxon>Pusillibacter</taxon>
    </lineage>
</organism>
<keyword evidence="1" id="KW-0812">Transmembrane</keyword>
<feature type="transmembrane region" description="Helical" evidence="1">
    <location>
        <begin position="39"/>
        <end position="59"/>
    </location>
</feature>
<reference evidence="2" key="1">
    <citation type="submission" date="2020-09" db="EMBL/GenBank/DDBJ databases">
        <title>New species isolated from human feces.</title>
        <authorList>
            <person name="Kitahara M."/>
            <person name="Shigeno Y."/>
            <person name="Shime M."/>
            <person name="Matsumoto Y."/>
            <person name="Nakamura S."/>
            <person name="Motooka D."/>
            <person name="Fukuoka S."/>
            <person name="Nishikawa H."/>
            <person name="Benno Y."/>
        </authorList>
    </citation>
    <scope>NUCLEOTIDE SEQUENCE</scope>
    <source>
        <strain evidence="2">MM59</strain>
    </source>
</reference>
<evidence type="ECO:0000256" key="1">
    <source>
        <dbReference type="SAM" id="Phobius"/>
    </source>
</evidence>
<dbReference type="Proteomes" id="UP000679848">
    <property type="component" value="Chromosome"/>
</dbReference>
<feature type="transmembrane region" description="Helical" evidence="1">
    <location>
        <begin position="79"/>
        <end position="99"/>
    </location>
</feature>
<keyword evidence="1" id="KW-1133">Transmembrane helix</keyword>
<accession>A0A810QEX6</accession>
<name>A0A810QEX6_9FIRM</name>
<keyword evidence="3" id="KW-1185">Reference proteome</keyword>
<evidence type="ECO:0000313" key="2">
    <source>
        <dbReference type="EMBL" id="BCK84682.1"/>
    </source>
</evidence>
<dbReference type="KEGG" id="pfaa:MM59RIKEN_20010"/>
<dbReference type="RefSeq" id="WP_213543258.1">
    <property type="nucleotide sequence ID" value="NZ_AP023420.1"/>
</dbReference>
<feature type="transmembrane region" description="Helical" evidence="1">
    <location>
        <begin position="6"/>
        <end position="27"/>
    </location>
</feature>
<protein>
    <submittedName>
        <fullName evidence="2">Uncharacterized protein</fullName>
    </submittedName>
</protein>
<dbReference type="AlphaFoldDB" id="A0A810QEX6"/>
<dbReference type="EMBL" id="AP023420">
    <property type="protein sequence ID" value="BCK84682.1"/>
    <property type="molecule type" value="Genomic_DNA"/>
</dbReference>
<keyword evidence="1" id="KW-0472">Membrane</keyword>
<evidence type="ECO:0000313" key="3">
    <source>
        <dbReference type="Proteomes" id="UP000679848"/>
    </source>
</evidence>
<gene>
    <name evidence="2" type="ORF">MM59RIKEN_20010</name>
</gene>